<evidence type="ECO:0000313" key="2">
    <source>
        <dbReference type="Proteomes" id="UP000249130"/>
    </source>
</evidence>
<reference evidence="1 2" key="1">
    <citation type="submission" date="2017-07" db="EMBL/GenBank/DDBJ databases">
        <title>Draft Genome Sequences of Select Purple Nonsulfur Bacteria.</title>
        <authorList>
            <person name="Lasarre B."/>
            <person name="Mckinlay J.B."/>
        </authorList>
    </citation>
    <scope>NUCLEOTIDE SEQUENCE [LARGE SCALE GENOMIC DNA]</scope>
    <source>
        <strain evidence="1 2">DSM 5909</strain>
    </source>
</reference>
<proteinExistence type="predicted"/>
<protein>
    <submittedName>
        <fullName evidence="1">Uncharacterized protein</fullName>
    </submittedName>
</protein>
<keyword evidence="2" id="KW-1185">Reference proteome</keyword>
<gene>
    <name evidence="1" type="ORF">CH341_01165</name>
</gene>
<dbReference type="RefSeq" id="WP_111417203.1">
    <property type="nucleotide sequence ID" value="NZ_NPEX01000004.1"/>
</dbReference>
<sequence length="99" mass="11112">MHRIVEAHVIGSWCRGDDEVSVVDIAARLALKGDLVQRIKGITDPDDTAAHLTIRWLLFSVSDVLSLLKGRTAHLRVYDYRHLSSLGSFTERIYPPAQT</sequence>
<comment type="caution">
    <text evidence="1">The sequence shown here is derived from an EMBL/GenBank/DDBJ whole genome shotgun (WGS) entry which is preliminary data.</text>
</comment>
<dbReference type="EMBL" id="NPEX01000004">
    <property type="protein sequence ID" value="RAI45952.1"/>
    <property type="molecule type" value="Genomic_DNA"/>
</dbReference>
<organism evidence="1 2">
    <name type="scientific">Rhodoplanes roseus</name>
    <dbReference type="NCBI Taxonomy" id="29409"/>
    <lineage>
        <taxon>Bacteria</taxon>
        <taxon>Pseudomonadati</taxon>
        <taxon>Pseudomonadota</taxon>
        <taxon>Alphaproteobacteria</taxon>
        <taxon>Hyphomicrobiales</taxon>
        <taxon>Nitrobacteraceae</taxon>
        <taxon>Rhodoplanes</taxon>
    </lineage>
</organism>
<dbReference type="AlphaFoldDB" id="A0A327L8W8"/>
<dbReference type="Proteomes" id="UP000249130">
    <property type="component" value="Unassembled WGS sequence"/>
</dbReference>
<accession>A0A327L8W8</accession>
<evidence type="ECO:0000313" key="1">
    <source>
        <dbReference type="EMBL" id="RAI45952.1"/>
    </source>
</evidence>
<name>A0A327L8W8_9BRAD</name>